<dbReference type="STRING" id="1123034.GCA_000685805_01810"/>
<dbReference type="Pfam" id="PF13612">
    <property type="entry name" value="DDE_Tnp_1_3"/>
    <property type="match status" value="1"/>
</dbReference>
<dbReference type="RefSeq" id="WP_063226717.1">
    <property type="nucleotide sequence ID" value="NZ_CAJHAQ010000001.1"/>
</dbReference>
<organism evidence="2 3">
    <name type="scientific">Psychrobacter phenylpyruvicus</name>
    <dbReference type="NCBI Taxonomy" id="29432"/>
    <lineage>
        <taxon>Bacteria</taxon>
        <taxon>Pseudomonadati</taxon>
        <taxon>Pseudomonadota</taxon>
        <taxon>Gammaproteobacteria</taxon>
        <taxon>Moraxellales</taxon>
        <taxon>Moraxellaceae</taxon>
        <taxon>Psychrobacter</taxon>
    </lineage>
</organism>
<dbReference type="AlphaFoldDB" id="A0A379LIL9"/>
<evidence type="ECO:0000313" key="2">
    <source>
        <dbReference type="EMBL" id="SUD90291.1"/>
    </source>
</evidence>
<reference evidence="2 3" key="1">
    <citation type="submission" date="2018-06" db="EMBL/GenBank/DDBJ databases">
        <authorList>
            <consortium name="Pathogen Informatics"/>
            <person name="Doyle S."/>
        </authorList>
    </citation>
    <scope>NUCLEOTIDE SEQUENCE [LARGE SCALE GENOMIC DNA]</scope>
    <source>
        <strain evidence="2 3">NCTC10526</strain>
    </source>
</reference>
<dbReference type="EMBL" id="UGVC01000001">
    <property type="protein sequence ID" value="SUD90291.1"/>
    <property type="molecule type" value="Genomic_DNA"/>
</dbReference>
<dbReference type="InterPro" id="IPR025668">
    <property type="entry name" value="Tnp_DDE_dom"/>
</dbReference>
<keyword evidence="3" id="KW-1185">Reference proteome</keyword>
<accession>A0A379LIL9</accession>
<dbReference type="Proteomes" id="UP000254123">
    <property type="component" value="Unassembled WGS sequence"/>
</dbReference>
<proteinExistence type="predicted"/>
<evidence type="ECO:0000259" key="1">
    <source>
        <dbReference type="Pfam" id="PF13612"/>
    </source>
</evidence>
<gene>
    <name evidence="2" type="ORF">NCTC10526_00614</name>
</gene>
<dbReference type="NCBIfam" id="NF033520">
    <property type="entry name" value="transpos_IS982"/>
    <property type="match status" value="1"/>
</dbReference>
<name>A0A379LIL9_9GAMM</name>
<evidence type="ECO:0000313" key="3">
    <source>
        <dbReference type="Proteomes" id="UP000254123"/>
    </source>
</evidence>
<feature type="domain" description="Transposase DDE" evidence="1">
    <location>
        <begin position="101"/>
        <end position="253"/>
    </location>
</feature>
<protein>
    <submittedName>
        <fullName evidence="2">Transposase DDE domain</fullName>
    </submittedName>
</protein>
<sequence>MPLDEFIINIYLMVEQYYNLVVQKPLRRGGYAPKLSDTEIICMELVGEFLGMDQDKQIWQYFKHHWLSWFPTLGSYPNFAKQCANLWMVKQHIQEKVSLTQIDDIHFIDGFPIPVCKYARAYRHKTFKADASFSYCASKQEKYYGFAGHLLINMSGMIKGFTFASACIDERDVAPEITHNVQGLLGADKGYIRPKLKQYFASIGIDFQTPFRSNMKDDRPKSAVNRLMRCRRNIETVISQLTENFNIQKVRARDWWHLSHRLTRKILAHNFCFLINKQLGNPPLQFDLLLKC</sequence>